<proteinExistence type="predicted"/>
<gene>
    <name evidence="1" type="ORF">EV197_2100</name>
</gene>
<evidence type="ECO:0000313" key="1">
    <source>
        <dbReference type="EMBL" id="RZS93520.1"/>
    </source>
</evidence>
<dbReference type="InterPro" id="IPR009057">
    <property type="entry name" value="Homeodomain-like_sf"/>
</dbReference>
<dbReference type="OrthoDB" id="881297at2"/>
<organism evidence="1 2">
    <name type="scientific">Aquimarina brevivitae</name>
    <dbReference type="NCBI Taxonomy" id="323412"/>
    <lineage>
        <taxon>Bacteria</taxon>
        <taxon>Pseudomonadati</taxon>
        <taxon>Bacteroidota</taxon>
        <taxon>Flavobacteriia</taxon>
        <taxon>Flavobacteriales</taxon>
        <taxon>Flavobacteriaceae</taxon>
        <taxon>Aquimarina</taxon>
    </lineage>
</organism>
<name>A0A4Q7P2B1_9FLAO</name>
<dbReference type="Proteomes" id="UP000292262">
    <property type="component" value="Unassembled WGS sequence"/>
</dbReference>
<reference evidence="1 2" key="1">
    <citation type="submission" date="2019-02" db="EMBL/GenBank/DDBJ databases">
        <title>Genomic Encyclopedia of Type Strains, Phase IV (KMG-IV): sequencing the most valuable type-strain genomes for metagenomic binning, comparative biology and taxonomic classification.</title>
        <authorList>
            <person name="Goeker M."/>
        </authorList>
    </citation>
    <scope>NUCLEOTIDE SEQUENCE [LARGE SCALE GENOMIC DNA]</scope>
    <source>
        <strain evidence="1 2">DSM 17196</strain>
    </source>
</reference>
<sequence>MGRKAIEKKRKVKSQKVEQWTQAILPKLVHTELGSLTIDDLSSLFNKSKSTVYQYFTSKEEIFEYITQVRIDSLKTYRKALHKNTKDYRNQYENLVDVLVKGAQDISPFYLNQLKIHFPTAWQIIEEFLMILLNDLKVFYTTEIQNKQFKPISVDLLCKLDEYFIRQLITDHHFFNNTDIVLGEMIKEYMYLKLEGLKA</sequence>
<dbReference type="RefSeq" id="WP_130286647.1">
    <property type="nucleotide sequence ID" value="NZ_SGXE01000002.1"/>
</dbReference>
<dbReference type="SUPFAM" id="SSF46689">
    <property type="entry name" value="Homeodomain-like"/>
    <property type="match status" value="1"/>
</dbReference>
<protein>
    <submittedName>
        <fullName evidence="1">TetR family transcriptional regulator</fullName>
    </submittedName>
</protein>
<dbReference type="AlphaFoldDB" id="A0A4Q7P2B1"/>
<keyword evidence="2" id="KW-1185">Reference proteome</keyword>
<comment type="caution">
    <text evidence="1">The sequence shown here is derived from an EMBL/GenBank/DDBJ whole genome shotgun (WGS) entry which is preliminary data.</text>
</comment>
<evidence type="ECO:0000313" key="2">
    <source>
        <dbReference type="Proteomes" id="UP000292262"/>
    </source>
</evidence>
<dbReference type="EMBL" id="SGXE01000002">
    <property type="protein sequence ID" value="RZS93520.1"/>
    <property type="molecule type" value="Genomic_DNA"/>
</dbReference>
<dbReference type="Gene3D" id="1.10.357.10">
    <property type="entry name" value="Tetracycline Repressor, domain 2"/>
    <property type="match status" value="1"/>
</dbReference>
<accession>A0A4Q7P2B1</accession>